<dbReference type="Proteomes" id="UP000762676">
    <property type="component" value="Unassembled WGS sequence"/>
</dbReference>
<sequence>MVAKPEKKERRRRCGDKEKRAKKNDDKELDGEGGGEERGRAKVKDIWGSQHPTEKVTHGAEAIHPYLED</sequence>
<accession>A0AAV4J9X1</accession>
<dbReference type="EMBL" id="BMAT01003077">
    <property type="protein sequence ID" value="GFS19577.1"/>
    <property type="molecule type" value="Genomic_DNA"/>
</dbReference>
<protein>
    <submittedName>
        <fullName evidence="2">Uncharacterized protein</fullName>
    </submittedName>
</protein>
<dbReference type="AlphaFoldDB" id="A0AAV4J9X1"/>
<feature type="compositionally biased region" description="Basic and acidic residues" evidence="1">
    <location>
        <begin position="15"/>
        <end position="26"/>
    </location>
</feature>
<reference evidence="2 3" key="1">
    <citation type="journal article" date="2021" name="Elife">
        <title>Chloroplast acquisition without the gene transfer in kleptoplastic sea slugs, Plakobranchus ocellatus.</title>
        <authorList>
            <person name="Maeda T."/>
            <person name="Takahashi S."/>
            <person name="Yoshida T."/>
            <person name="Shimamura S."/>
            <person name="Takaki Y."/>
            <person name="Nagai Y."/>
            <person name="Toyoda A."/>
            <person name="Suzuki Y."/>
            <person name="Arimoto A."/>
            <person name="Ishii H."/>
            <person name="Satoh N."/>
            <person name="Nishiyama T."/>
            <person name="Hasebe M."/>
            <person name="Maruyama T."/>
            <person name="Minagawa J."/>
            <person name="Obokata J."/>
            <person name="Shigenobu S."/>
        </authorList>
    </citation>
    <scope>NUCLEOTIDE SEQUENCE [LARGE SCALE GENOMIC DNA]</scope>
</reference>
<keyword evidence="3" id="KW-1185">Reference proteome</keyword>
<feature type="compositionally biased region" description="Basic and acidic residues" evidence="1">
    <location>
        <begin position="35"/>
        <end position="45"/>
    </location>
</feature>
<comment type="caution">
    <text evidence="2">The sequence shown here is derived from an EMBL/GenBank/DDBJ whole genome shotgun (WGS) entry which is preliminary data.</text>
</comment>
<organism evidence="2 3">
    <name type="scientific">Elysia marginata</name>
    <dbReference type="NCBI Taxonomy" id="1093978"/>
    <lineage>
        <taxon>Eukaryota</taxon>
        <taxon>Metazoa</taxon>
        <taxon>Spiralia</taxon>
        <taxon>Lophotrochozoa</taxon>
        <taxon>Mollusca</taxon>
        <taxon>Gastropoda</taxon>
        <taxon>Heterobranchia</taxon>
        <taxon>Euthyneura</taxon>
        <taxon>Panpulmonata</taxon>
        <taxon>Sacoglossa</taxon>
        <taxon>Placobranchoidea</taxon>
        <taxon>Plakobranchidae</taxon>
        <taxon>Elysia</taxon>
    </lineage>
</organism>
<gene>
    <name evidence="2" type="ORF">ElyMa_001548200</name>
</gene>
<name>A0AAV4J9X1_9GAST</name>
<proteinExistence type="predicted"/>
<evidence type="ECO:0000256" key="1">
    <source>
        <dbReference type="SAM" id="MobiDB-lite"/>
    </source>
</evidence>
<evidence type="ECO:0000313" key="2">
    <source>
        <dbReference type="EMBL" id="GFS19577.1"/>
    </source>
</evidence>
<evidence type="ECO:0000313" key="3">
    <source>
        <dbReference type="Proteomes" id="UP000762676"/>
    </source>
</evidence>
<feature type="region of interest" description="Disordered" evidence="1">
    <location>
        <begin position="1"/>
        <end position="69"/>
    </location>
</feature>